<dbReference type="InterPro" id="IPR036179">
    <property type="entry name" value="Ig-like_dom_sf"/>
</dbReference>
<dbReference type="Gene3D" id="2.60.40.10">
    <property type="entry name" value="Immunoglobulins"/>
    <property type="match status" value="2"/>
</dbReference>
<accession>B7PM67</accession>
<reference evidence="6 8" key="1">
    <citation type="submission" date="2008-03" db="EMBL/GenBank/DDBJ databases">
        <title>Annotation of Ixodes scapularis.</title>
        <authorList>
            <consortium name="Ixodes scapularis Genome Project Consortium"/>
            <person name="Caler E."/>
            <person name="Hannick L.I."/>
            <person name="Bidwell S."/>
            <person name="Joardar V."/>
            <person name="Thiagarajan M."/>
            <person name="Amedeo P."/>
            <person name="Galinsky K.J."/>
            <person name="Schobel S."/>
            <person name="Inman J."/>
            <person name="Hostetler J."/>
            <person name="Miller J."/>
            <person name="Hammond M."/>
            <person name="Megy K."/>
            <person name="Lawson D."/>
            <person name="Kodira C."/>
            <person name="Sutton G."/>
            <person name="Meyer J."/>
            <person name="Hill C.A."/>
            <person name="Birren B."/>
            <person name="Nene V."/>
            <person name="Collins F."/>
            <person name="Alarcon-Chaidez F."/>
            <person name="Wikel S."/>
            <person name="Strausberg R."/>
        </authorList>
    </citation>
    <scope>NUCLEOTIDE SEQUENCE [LARGE SCALE GENOMIC DNA]</scope>
    <source>
        <strain evidence="8">Wikel</strain>
        <strain evidence="6">Wikel colony</strain>
    </source>
</reference>
<dbReference type="VEuPathDB" id="VectorBase:ISCW005483"/>
<dbReference type="GO" id="GO:0016020">
    <property type="term" value="C:membrane"/>
    <property type="evidence" value="ECO:0007669"/>
    <property type="project" value="UniProtKB-SubCell"/>
</dbReference>
<evidence type="ECO:0000256" key="2">
    <source>
        <dbReference type="ARBA" id="ARBA00023157"/>
    </source>
</evidence>
<feature type="transmembrane region" description="Helical" evidence="3">
    <location>
        <begin position="265"/>
        <end position="286"/>
    </location>
</feature>
<dbReference type="EMBL" id="DS746157">
    <property type="protein sequence ID" value="EEC07689.1"/>
    <property type="molecule type" value="Genomic_DNA"/>
</dbReference>
<feature type="domain" description="Fibronectin type-III" evidence="5">
    <location>
        <begin position="142"/>
        <end position="245"/>
    </location>
</feature>
<evidence type="ECO:0000313" key="8">
    <source>
        <dbReference type="Proteomes" id="UP000001555"/>
    </source>
</evidence>
<dbReference type="OrthoDB" id="6266590at2759"/>
<dbReference type="InParanoid" id="B7PM67"/>
<dbReference type="PROSITE" id="PS50835">
    <property type="entry name" value="IG_LIKE"/>
    <property type="match status" value="1"/>
</dbReference>
<proteinExistence type="predicted"/>
<dbReference type="InterPro" id="IPR013783">
    <property type="entry name" value="Ig-like_fold"/>
</dbReference>
<dbReference type="VEuPathDB" id="VectorBase:ISCP_021804"/>
<keyword evidence="3" id="KW-0812">Transmembrane</keyword>
<evidence type="ECO:0000259" key="4">
    <source>
        <dbReference type="PROSITE" id="PS50835"/>
    </source>
</evidence>
<dbReference type="InterPro" id="IPR003961">
    <property type="entry name" value="FN3_dom"/>
</dbReference>
<dbReference type="SUPFAM" id="SSF49265">
    <property type="entry name" value="Fibronectin type III"/>
    <property type="match status" value="1"/>
</dbReference>
<dbReference type="PANTHER" id="PTHR44170:SF6">
    <property type="entry name" value="CONTACTIN"/>
    <property type="match status" value="1"/>
</dbReference>
<dbReference type="VEuPathDB" id="VectorBase:ISCI005483"/>
<keyword evidence="1" id="KW-0677">Repeat</keyword>
<gene>
    <name evidence="6" type="ORF">IscW_ISCW005483</name>
</gene>
<keyword evidence="2" id="KW-1015">Disulfide bond</keyword>
<evidence type="ECO:0000256" key="1">
    <source>
        <dbReference type="ARBA" id="ARBA00022737"/>
    </source>
</evidence>
<dbReference type="PaxDb" id="6945-B7PM67"/>
<evidence type="ECO:0000256" key="3">
    <source>
        <dbReference type="SAM" id="Phobius"/>
    </source>
</evidence>
<dbReference type="CDD" id="cd00063">
    <property type="entry name" value="FN3"/>
    <property type="match status" value="1"/>
</dbReference>
<dbReference type="EnsemblMetazoa" id="ISCW005483-RA">
    <property type="protein sequence ID" value="ISCW005483-PA"/>
    <property type="gene ID" value="ISCW005483"/>
</dbReference>
<dbReference type="HOGENOM" id="CLU_071911_0_0_1"/>
<dbReference type="Pfam" id="PF00041">
    <property type="entry name" value="fn3"/>
    <property type="match status" value="1"/>
</dbReference>
<organism>
    <name type="scientific">Ixodes scapularis</name>
    <name type="common">Black-legged tick</name>
    <name type="synonym">Deer tick</name>
    <dbReference type="NCBI Taxonomy" id="6945"/>
    <lineage>
        <taxon>Eukaryota</taxon>
        <taxon>Metazoa</taxon>
        <taxon>Ecdysozoa</taxon>
        <taxon>Arthropoda</taxon>
        <taxon>Chelicerata</taxon>
        <taxon>Arachnida</taxon>
        <taxon>Acari</taxon>
        <taxon>Parasitiformes</taxon>
        <taxon>Ixodida</taxon>
        <taxon>Ixodoidea</taxon>
        <taxon>Ixodidae</taxon>
        <taxon>Ixodinae</taxon>
        <taxon>Ixodes</taxon>
    </lineage>
</organism>
<dbReference type="FunCoup" id="B7PM67">
    <property type="interactions" value="8"/>
</dbReference>
<dbReference type="AlphaFoldDB" id="B7PM67"/>
<protein>
    <submittedName>
        <fullName evidence="6 7">Uncharacterized protein</fullName>
    </submittedName>
</protein>
<evidence type="ECO:0000259" key="5">
    <source>
        <dbReference type="PROSITE" id="PS50853"/>
    </source>
</evidence>
<dbReference type="EMBL" id="ABJB010306884">
    <property type="status" value="NOT_ANNOTATED_CDS"/>
    <property type="molecule type" value="Genomic_DNA"/>
</dbReference>
<keyword evidence="3" id="KW-1133">Transmembrane helix</keyword>
<name>B7PM67_IXOSC</name>
<dbReference type="Proteomes" id="UP000001555">
    <property type="component" value="Unassembled WGS sequence"/>
</dbReference>
<sequence>MITLLGPGKPAKVSQSLALAGSRQRQAAPGVVQGDLGSGLTLQCNVASGRRWPRRVLWQKDGRGLGSGLSWTLHEPRGALVSTALLESDAGDYSCGLDDGRAWPSTRLVIRSQGPPLIPHRALAEARAIAPLSLLSLVSSSPPARLSNLTVHPSTVVATVRWHVSQDGGYPISHFSLAYQPAHQSPAANGSLRGPPLPVHISPAARQFFVYHLQPGTAYVFRMWASNRLGPGEPSTVYASTASPRGASSERRLLTGEGGEDLSTAAWVLCLVTGTLLVLSCVSCLLTSRRQDAPEPLVVPREQDESQAPHVVANPGFEVDLEESYLLDHTDCNDNNRRAVRTNNNSVVHPALV</sequence>
<dbReference type="SUPFAM" id="SSF48726">
    <property type="entry name" value="Immunoglobulin"/>
    <property type="match status" value="1"/>
</dbReference>
<dbReference type="PANTHER" id="PTHR44170">
    <property type="entry name" value="PROTEIN SIDEKICK"/>
    <property type="match status" value="1"/>
</dbReference>
<dbReference type="SMART" id="SM00060">
    <property type="entry name" value="FN3"/>
    <property type="match status" value="1"/>
</dbReference>
<dbReference type="InterPro" id="IPR036116">
    <property type="entry name" value="FN3_sf"/>
</dbReference>
<reference evidence="7" key="2">
    <citation type="submission" date="2020-05" db="UniProtKB">
        <authorList>
            <consortium name="EnsemblMetazoa"/>
        </authorList>
    </citation>
    <scope>IDENTIFICATION</scope>
    <source>
        <strain evidence="7">wikel</strain>
    </source>
</reference>
<evidence type="ECO:0000313" key="6">
    <source>
        <dbReference type="EMBL" id="EEC07689.1"/>
    </source>
</evidence>
<dbReference type="InterPro" id="IPR007110">
    <property type="entry name" value="Ig-like_dom"/>
</dbReference>
<dbReference type="EMBL" id="ABJB010498631">
    <property type="status" value="NOT_ANNOTATED_CDS"/>
    <property type="molecule type" value="Genomic_DNA"/>
</dbReference>
<keyword evidence="3" id="KW-0472">Membrane</keyword>
<feature type="domain" description="Ig-like" evidence="4">
    <location>
        <begin position="10"/>
        <end position="111"/>
    </location>
</feature>
<dbReference type="PROSITE" id="PS50853">
    <property type="entry name" value="FN3"/>
    <property type="match status" value="1"/>
</dbReference>
<keyword evidence="8" id="KW-1185">Reference proteome</keyword>
<evidence type="ECO:0000313" key="7">
    <source>
        <dbReference type="EnsemblMetazoa" id="ISCW005483-PA"/>
    </source>
</evidence>